<reference evidence="3" key="1">
    <citation type="submission" date="2020-11" db="EMBL/GenBank/DDBJ databases">
        <authorList>
            <person name="Whitehead M."/>
        </authorList>
    </citation>
    <scope>NUCLEOTIDE SEQUENCE</scope>
    <source>
        <strain evidence="3">EGII</strain>
    </source>
</reference>
<gene>
    <name evidence="3" type="ORF">CCAP1982_LOCUS19982</name>
</gene>
<dbReference type="Proteomes" id="UP000606786">
    <property type="component" value="Unassembled WGS sequence"/>
</dbReference>
<feature type="region of interest" description="Disordered" evidence="2">
    <location>
        <begin position="37"/>
        <end position="94"/>
    </location>
</feature>
<feature type="compositionally biased region" description="Basic and acidic residues" evidence="2">
    <location>
        <begin position="37"/>
        <end position="46"/>
    </location>
</feature>
<feature type="compositionally biased region" description="Acidic residues" evidence="2">
    <location>
        <begin position="67"/>
        <end position="82"/>
    </location>
</feature>
<evidence type="ECO:0000256" key="2">
    <source>
        <dbReference type="SAM" id="MobiDB-lite"/>
    </source>
</evidence>
<accession>A0A811V962</accession>
<feature type="compositionally biased region" description="Basic residues" evidence="2">
    <location>
        <begin position="48"/>
        <end position="57"/>
    </location>
</feature>
<evidence type="ECO:0000313" key="4">
    <source>
        <dbReference type="Proteomes" id="UP000606786"/>
    </source>
</evidence>
<keyword evidence="1" id="KW-0175">Coiled coil</keyword>
<sequence>MRFVQLTNDKADLMNKLDAEEHANREMRTNYADMEERLQSIDEPKQKVLQRRLRQQGRSKNLTKTGEDEENDNQDEQTDDQDDICKSMTMKARA</sequence>
<organism evidence="3 4">
    <name type="scientific">Ceratitis capitata</name>
    <name type="common">Mediterranean fruit fly</name>
    <name type="synonym">Tephritis capitata</name>
    <dbReference type="NCBI Taxonomy" id="7213"/>
    <lineage>
        <taxon>Eukaryota</taxon>
        <taxon>Metazoa</taxon>
        <taxon>Ecdysozoa</taxon>
        <taxon>Arthropoda</taxon>
        <taxon>Hexapoda</taxon>
        <taxon>Insecta</taxon>
        <taxon>Pterygota</taxon>
        <taxon>Neoptera</taxon>
        <taxon>Endopterygota</taxon>
        <taxon>Diptera</taxon>
        <taxon>Brachycera</taxon>
        <taxon>Muscomorpha</taxon>
        <taxon>Tephritoidea</taxon>
        <taxon>Tephritidae</taxon>
        <taxon>Ceratitis</taxon>
        <taxon>Ceratitis</taxon>
    </lineage>
</organism>
<feature type="coiled-coil region" evidence="1">
    <location>
        <begin position="3"/>
        <end position="37"/>
    </location>
</feature>
<protein>
    <submittedName>
        <fullName evidence="3">(Mediterranean fruit fly) hypothetical protein</fullName>
    </submittedName>
</protein>
<evidence type="ECO:0000313" key="3">
    <source>
        <dbReference type="EMBL" id="CAD7011870.1"/>
    </source>
</evidence>
<name>A0A811V962_CERCA</name>
<dbReference type="OrthoDB" id="5978643at2759"/>
<dbReference type="AlphaFoldDB" id="A0A811V962"/>
<evidence type="ECO:0000256" key="1">
    <source>
        <dbReference type="SAM" id="Coils"/>
    </source>
</evidence>
<proteinExistence type="predicted"/>
<keyword evidence="4" id="KW-1185">Reference proteome</keyword>
<dbReference type="EMBL" id="CAJHJT010000056">
    <property type="protein sequence ID" value="CAD7011870.1"/>
    <property type="molecule type" value="Genomic_DNA"/>
</dbReference>
<comment type="caution">
    <text evidence="3">The sequence shown here is derived from an EMBL/GenBank/DDBJ whole genome shotgun (WGS) entry which is preliminary data.</text>
</comment>